<gene>
    <name evidence="1" type="ORF">VW35_16485</name>
</gene>
<sequence length="69" mass="7889">MTHFRSAFLDLVENVRNAQFATRAARRARRELRISDVLDQIQKGGAKMRQSVRRRVATHDAGHAFVAAR</sequence>
<dbReference type="PATRIC" id="fig|361041.3.peg.2699"/>
<name>A0A0F5L343_9HYPH</name>
<organism evidence="1 2">
    <name type="scientific">Devosia soli</name>
    <dbReference type="NCBI Taxonomy" id="361041"/>
    <lineage>
        <taxon>Bacteria</taxon>
        <taxon>Pseudomonadati</taxon>
        <taxon>Pseudomonadota</taxon>
        <taxon>Alphaproteobacteria</taxon>
        <taxon>Hyphomicrobiales</taxon>
        <taxon>Devosiaceae</taxon>
        <taxon>Devosia</taxon>
    </lineage>
</organism>
<evidence type="ECO:0008006" key="3">
    <source>
        <dbReference type="Google" id="ProtNLM"/>
    </source>
</evidence>
<dbReference type="RefSeq" id="WP_152662636.1">
    <property type="nucleotide sequence ID" value="NZ_LAJG01000040.1"/>
</dbReference>
<dbReference type="AlphaFoldDB" id="A0A0F5L343"/>
<evidence type="ECO:0000313" key="2">
    <source>
        <dbReference type="Proteomes" id="UP000033514"/>
    </source>
</evidence>
<keyword evidence="2" id="KW-1185">Reference proteome</keyword>
<reference evidence="1 2" key="1">
    <citation type="submission" date="2015-03" db="EMBL/GenBank/DDBJ databases">
        <authorList>
            <person name="Hassan Y.I."/>
            <person name="Lepp D."/>
            <person name="Zhou T."/>
        </authorList>
    </citation>
    <scope>NUCLEOTIDE SEQUENCE [LARGE SCALE GENOMIC DNA]</scope>
    <source>
        <strain evidence="1 2">GH2-10</strain>
    </source>
</reference>
<accession>A0A0F5L343</accession>
<dbReference type="Proteomes" id="UP000033514">
    <property type="component" value="Unassembled WGS sequence"/>
</dbReference>
<proteinExistence type="predicted"/>
<dbReference type="EMBL" id="LAJG01000040">
    <property type="protein sequence ID" value="KKB76788.1"/>
    <property type="molecule type" value="Genomic_DNA"/>
</dbReference>
<protein>
    <recommendedName>
        <fullName evidence="3">Peptidase M41 domain-containing protein</fullName>
    </recommendedName>
</protein>
<comment type="caution">
    <text evidence="1">The sequence shown here is derived from an EMBL/GenBank/DDBJ whole genome shotgun (WGS) entry which is preliminary data.</text>
</comment>
<evidence type="ECO:0000313" key="1">
    <source>
        <dbReference type="EMBL" id="KKB76788.1"/>
    </source>
</evidence>